<dbReference type="Proteomes" id="UP000005801">
    <property type="component" value="Unassembled WGS sequence"/>
</dbReference>
<sequence length="430" mass="45917">MDASIHARLDARRRRLERAVLALSSTALISCGPDQPSPEEDTGVLTVGEEQGSEDEIGDEGTDTDTETEAGEPVDCSVAMDVAREGTCSDLLGYYWKTGGCTPLYGCACEGPDCGELYPDADSCQADYGDCDACAPCPASLSCVVYCSGLGFLDGVECTDSPSCEEPYSPGSCEGSPGDPIPDADLYCAGLGRVVVTGELETDAGPSSPRERAGRAWARVAACEAASAEAFELLARQLEQLGAPTPLRRPPTEFAEDERRHARAAWAIARARGATEASPLHPQAPAEGLEALLEQTIVAGCIGETLSALELEHMAAACTDARIRATLEAMAAEEAAHAEHAWILLTWLLERWPRLRAQASAHFARPCDTVRLGLERAMPEHGLLDDARRDELWAIGRERVVRPLEACVLRLTPRSGRPRSTPMVEGARPT</sequence>
<feature type="region of interest" description="Disordered" evidence="1">
    <location>
        <begin position="30"/>
        <end position="71"/>
    </location>
</feature>
<name>A6G6Z0_9BACT</name>
<evidence type="ECO:0000256" key="1">
    <source>
        <dbReference type="SAM" id="MobiDB-lite"/>
    </source>
</evidence>
<dbReference type="SUPFAM" id="SSF47240">
    <property type="entry name" value="Ferritin-like"/>
    <property type="match status" value="1"/>
</dbReference>
<dbReference type="OrthoDB" id="9845976at2"/>
<keyword evidence="3" id="KW-1185">Reference proteome</keyword>
<dbReference type="eggNOG" id="COG1633">
    <property type="taxonomic scope" value="Bacteria"/>
</dbReference>
<organism evidence="2 3">
    <name type="scientific">Plesiocystis pacifica SIR-1</name>
    <dbReference type="NCBI Taxonomy" id="391625"/>
    <lineage>
        <taxon>Bacteria</taxon>
        <taxon>Pseudomonadati</taxon>
        <taxon>Myxococcota</taxon>
        <taxon>Polyangia</taxon>
        <taxon>Nannocystales</taxon>
        <taxon>Nannocystaceae</taxon>
        <taxon>Plesiocystis</taxon>
    </lineage>
</organism>
<dbReference type="InterPro" id="IPR009078">
    <property type="entry name" value="Ferritin-like_SF"/>
</dbReference>
<dbReference type="STRING" id="391625.PPSIR1_06326"/>
<feature type="compositionally biased region" description="Acidic residues" evidence="1">
    <location>
        <begin position="51"/>
        <end position="71"/>
    </location>
</feature>
<dbReference type="AlphaFoldDB" id="A6G6Z0"/>
<evidence type="ECO:0000313" key="3">
    <source>
        <dbReference type="Proteomes" id="UP000005801"/>
    </source>
</evidence>
<evidence type="ECO:0000313" key="2">
    <source>
        <dbReference type="EMBL" id="EDM78443.1"/>
    </source>
</evidence>
<dbReference type="EMBL" id="ABCS01000031">
    <property type="protein sequence ID" value="EDM78443.1"/>
    <property type="molecule type" value="Genomic_DNA"/>
</dbReference>
<dbReference type="RefSeq" id="WP_006972485.1">
    <property type="nucleotide sequence ID" value="NZ_ABCS01000031.1"/>
</dbReference>
<gene>
    <name evidence="2" type="ORF">PPSIR1_06326</name>
</gene>
<comment type="caution">
    <text evidence="2">The sequence shown here is derived from an EMBL/GenBank/DDBJ whole genome shotgun (WGS) entry which is preliminary data.</text>
</comment>
<accession>A6G6Z0</accession>
<proteinExistence type="predicted"/>
<protein>
    <submittedName>
        <fullName evidence="2">Uncharacterized protein</fullName>
    </submittedName>
</protein>
<reference evidence="2 3" key="1">
    <citation type="submission" date="2007-06" db="EMBL/GenBank/DDBJ databases">
        <authorList>
            <person name="Shimkets L."/>
            <person name="Ferriera S."/>
            <person name="Johnson J."/>
            <person name="Kravitz S."/>
            <person name="Beeson K."/>
            <person name="Sutton G."/>
            <person name="Rogers Y.-H."/>
            <person name="Friedman R."/>
            <person name="Frazier M."/>
            <person name="Venter J.C."/>
        </authorList>
    </citation>
    <scope>NUCLEOTIDE SEQUENCE [LARGE SCALE GENOMIC DNA]</scope>
    <source>
        <strain evidence="2 3">SIR-1</strain>
    </source>
</reference>